<dbReference type="InterPro" id="IPR022742">
    <property type="entry name" value="Hydrolase_4"/>
</dbReference>
<reference evidence="2" key="1">
    <citation type="submission" date="2022-12" db="EMBL/GenBank/DDBJ databases">
        <title>New Phytohabitans aurantiacus sp. RD004123 nov., an actinomycete isolated from soil.</title>
        <authorList>
            <person name="Triningsih D.W."/>
            <person name="Harunari E."/>
            <person name="Igarashi Y."/>
        </authorList>
    </citation>
    <scope>NUCLEOTIDE SEQUENCE</scope>
    <source>
        <strain evidence="2">RD004123</strain>
    </source>
</reference>
<comment type="caution">
    <text evidence="2">The sequence shown here is derived from an EMBL/GenBank/DDBJ whole genome shotgun (WGS) entry which is preliminary data.</text>
</comment>
<sequence length="327" mass="36679">MEPDLLGAPYERHTIELTDDDEGIVVATLVSRRAPESNGRAVLYVHGFVDYFFQTHLADFYIDRGWDFYALDLRKHGRSLLPHQTANFCHSLTDYYPELDEATRIIREEHGHHTMLVNAHSTGGLLTSLWAHDRRDAGVVDGLILNSPFFDFNAPWFVRRPVAAAVARVGRGAPYRIIPLGVSPVYGQSLHADHQGEWTYNLTWKPIGGFPVRAGWLHAIRQAQQRLRTGLAIPVPVLLACSDRSFRGTRWHDAAALADAVLDVEHMVRWAPRLGRHITVVRFDGGKHDLTLSGAAVRARVFDEMGRWVSAYMEAPRVAPATPADPT</sequence>
<dbReference type="InterPro" id="IPR051044">
    <property type="entry name" value="MAG_DAG_Lipase"/>
</dbReference>
<dbReference type="EMBL" id="BSDI01000085">
    <property type="protein sequence ID" value="GLI03445.1"/>
    <property type="molecule type" value="Genomic_DNA"/>
</dbReference>
<organism evidence="2 3">
    <name type="scientific">Phytohabitans aurantiacus</name>
    <dbReference type="NCBI Taxonomy" id="3016789"/>
    <lineage>
        <taxon>Bacteria</taxon>
        <taxon>Bacillati</taxon>
        <taxon>Actinomycetota</taxon>
        <taxon>Actinomycetes</taxon>
        <taxon>Micromonosporales</taxon>
        <taxon>Micromonosporaceae</taxon>
    </lineage>
</organism>
<evidence type="ECO:0000313" key="2">
    <source>
        <dbReference type="EMBL" id="GLI03445.1"/>
    </source>
</evidence>
<dbReference type="InterPro" id="IPR029058">
    <property type="entry name" value="AB_hydrolase_fold"/>
</dbReference>
<gene>
    <name evidence="2" type="ORF">Pa4123_87230</name>
</gene>
<evidence type="ECO:0000313" key="3">
    <source>
        <dbReference type="Proteomes" id="UP001144280"/>
    </source>
</evidence>
<dbReference type="SUPFAM" id="SSF53474">
    <property type="entry name" value="alpha/beta-Hydrolases"/>
    <property type="match status" value="1"/>
</dbReference>
<feature type="domain" description="Serine aminopeptidase S33" evidence="1">
    <location>
        <begin position="40"/>
        <end position="240"/>
    </location>
</feature>
<proteinExistence type="predicted"/>
<name>A0ABQ5RAM1_9ACTN</name>
<dbReference type="Pfam" id="PF12146">
    <property type="entry name" value="Hydrolase_4"/>
    <property type="match status" value="1"/>
</dbReference>
<evidence type="ECO:0000259" key="1">
    <source>
        <dbReference type="Pfam" id="PF12146"/>
    </source>
</evidence>
<keyword evidence="3" id="KW-1185">Reference proteome</keyword>
<dbReference type="PANTHER" id="PTHR11614">
    <property type="entry name" value="PHOSPHOLIPASE-RELATED"/>
    <property type="match status" value="1"/>
</dbReference>
<protein>
    <recommendedName>
        <fullName evidence="1">Serine aminopeptidase S33 domain-containing protein</fullName>
    </recommendedName>
</protein>
<accession>A0ABQ5RAM1</accession>
<dbReference type="Gene3D" id="3.40.50.1820">
    <property type="entry name" value="alpha/beta hydrolase"/>
    <property type="match status" value="1"/>
</dbReference>
<dbReference type="Proteomes" id="UP001144280">
    <property type="component" value="Unassembled WGS sequence"/>
</dbReference>
<dbReference type="RefSeq" id="WP_281905680.1">
    <property type="nucleotide sequence ID" value="NZ_BSDI01000085.1"/>
</dbReference>